<dbReference type="GO" id="GO:0030170">
    <property type="term" value="F:pyridoxal phosphate binding"/>
    <property type="evidence" value="ECO:0007669"/>
    <property type="project" value="InterPro"/>
</dbReference>
<proteinExistence type="predicted"/>
<dbReference type="GO" id="GO:0003677">
    <property type="term" value="F:DNA binding"/>
    <property type="evidence" value="ECO:0007669"/>
    <property type="project" value="UniProtKB-KW"/>
</dbReference>
<dbReference type="Pfam" id="PF00155">
    <property type="entry name" value="Aminotran_1_2"/>
    <property type="match status" value="1"/>
</dbReference>
<reference evidence="6 7" key="1">
    <citation type="submission" date="2018-04" db="EMBL/GenBank/DDBJ databases">
        <title>Draft genome sequence of Pseudomonas syringae pv. actinidiae biovar 3 strains isolated from kiwifruit in Kagawa prefecture.</title>
        <authorList>
            <person name="Tabuchi M."/>
            <person name="Saito M."/>
            <person name="Fujiwara S."/>
            <person name="Sasa N."/>
            <person name="Akimitsu K."/>
            <person name="Gomi K."/>
            <person name="Konishi-Sugita S."/>
            <person name="Hamano K."/>
            <person name="Kataoka I."/>
        </authorList>
    </citation>
    <scope>NUCLEOTIDE SEQUENCE [LARGE SCALE GENOMIC DNA]</scope>
    <source>
        <strain evidence="6 7">MAFF212211</strain>
    </source>
</reference>
<dbReference type="SUPFAM" id="SSF53383">
    <property type="entry name" value="PLP-dependent transferases"/>
    <property type="match status" value="1"/>
</dbReference>
<keyword evidence="3" id="KW-0808">Transferase</keyword>
<keyword evidence="2" id="KW-0032">Aminotransferase</keyword>
<organism evidence="6 7">
    <name type="scientific">Pseudomonas syringae pv. actinidiae</name>
    <dbReference type="NCBI Taxonomy" id="103796"/>
    <lineage>
        <taxon>Bacteria</taxon>
        <taxon>Pseudomonadati</taxon>
        <taxon>Pseudomonadota</taxon>
        <taxon>Gammaproteobacteria</taxon>
        <taxon>Pseudomonadales</taxon>
        <taxon>Pseudomonadaceae</taxon>
        <taxon>Pseudomonas</taxon>
        <taxon>Pseudomonas syringae</taxon>
    </lineage>
</organism>
<evidence type="ECO:0000256" key="3">
    <source>
        <dbReference type="ARBA" id="ARBA00022679"/>
    </source>
</evidence>
<dbReference type="GO" id="GO:1901605">
    <property type="term" value="P:alpha-amino acid metabolic process"/>
    <property type="evidence" value="ECO:0007669"/>
    <property type="project" value="TreeGrafter"/>
</dbReference>
<sequence>MRSISKDGICTMNLNLDDLHASITDPALNSMNFLNEVAERYPQAISLAAGRPHEDLFELETVHRAISVFTRYLADECQMSQEKVRRTIFQYGPTAGIIQGLISEHLATDEDLQVDPHAIVITAGCQEAILLTLRVLCRDPGDVLLAINPTYVGLTGAARLLDIDIAAVATDATGVDFADFKAVVAGLRAQGRKPKACYVMPDFANPSGASMSLETRQALLEFAADEALFLIEDNPYGYFHGDDIRLPTLKALDKTRQVVYLGSFSKTIFPGARVGFVVADQLIEPAGAAGLLADQIAKVKSMVTVNTSPIVQAIIGGQLIEHRLSLSTATRDLRDIYERNRIAVLAALAEKLGVHDLPVSWNIPSGGFFLVLTVPFAADEAALAQCAQEFGVIWTPMTHFYLGKGGANQLRLSISALNLEQIEEGVERLSQFIRMKCDRELNAARISKQIRDGSTVSG</sequence>
<dbReference type="InterPro" id="IPR004839">
    <property type="entry name" value="Aminotransferase_I/II_large"/>
</dbReference>
<dbReference type="Proteomes" id="UP000248291">
    <property type="component" value="Unassembled WGS sequence"/>
</dbReference>
<protein>
    <submittedName>
        <fullName evidence="6">DNA-binding transcriptional regulator</fullName>
    </submittedName>
</protein>
<dbReference type="GO" id="GO:0008483">
    <property type="term" value="F:transaminase activity"/>
    <property type="evidence" value="ECO:0007669"/>
    <property type="project" value="UniProtKB-KW"/>
</dbReference>
<dbReference type="Gene3D" id="3.40.640.10">
    <property type="entry name" value="Type I PLP-dependent aspartate aminotransferase-like (Major domain)"/>
    <property type="match status" value="1"/>
</dbReference>
<dbReference type="AlphaFoldDB" id="A0AAN4TJB2"/>
<comment type="cofactor">
    <cofactor evidence="1">
        <name>pyridoxal 5'-phosphate</name>
        <dbReference type="ChEBI" id="CHEBI:597326"/>
    </cofactor>
</comment>
<evidence type="ECO:0000313" key="6">
    <source>
        <dbReference type="EMBL" id="GBH15047.1"/>
    </source>
</evidence>
<dbReference type="InterPro" id="IPR015421">
    <property type="entry name" value="PyrdxlP-dep_Trfase_major"/>
</dbReference>
<name>A0AAN4TJB2_PSESF</name>
<dbReference type="CDD" id="cd00609">
    <property type="entry name" value="AAT_like"/>
    <property type="match status" value="1"/>
</dbReference>
<dbReference type="PANTHER" id="PTHR42790">
    <property type="entry name" value="AMINOTRANSFERASE"/>
    <property type="match status" value="1"/>
</dbReference>
<dbReference type="PANTHER" id="PTHR42790:SF19">
    <property type="entry name" value="KYNURENINE_ALPHA-AMINOADIPATE AMINOTRANSFERASE, MITOCHONDRIAL"/>
    <property type="match status" value="1"/>
</dbReference>
<gene>
    <name evidence="6" type="ORF">KPSA3_00965</name>
</gene>
<dbReference type="InterPro" id="IPR015422">
    <property type="entry name" value="PyrdxlP-dep_Trfase_small"/>
</dbReference>
<keyword evidence="4" id="KW-0663">Pyridoxal phosphate</keyword>
<dbReference type="Gene3D" id="3.90.1150.10">
    <property type="entry name" value="Aspartate Aminotransferase, domain 1"/>
    <property type="match status" value="1"/>
</dbReference>
<keyword evidence="6" id="KW-0238">DNA-binding</keyword>
<evidence type="ECO:0000313" key="7">
    <source>
        <dbReference type="Proteomes" id="UP000248291"/>
    </source>
</evidence>
<evidence type="ECO:0000256" key="2">
    <source>
        <dbReference type="ARBA" id="ARBA00022576"/>
    </source>
</evidence>
<accession>A0AAN4TJB2</accession>
<comment type="caution">
    <text evidence="6">The sequence shown here is derived from an EMBL/GenBank/DDBJ whole genome shotgun (WGS) entry which is preliminary data.</text>
</comment>
<evidence type="ECO:0000256" key="1">
    <source>
        <dbReference type="ARBA" id="ARBA00001933"/>
    </source>
</evidence>
<dbReference type="InterPro" id="IPR015424">
    <property type="entry name" value="PyrdxlP-dep_Trfase"/>
</dbReference>
<evidence type="ECO:0000259" key="5">
    <source>
        <dbReference type="Pfam" id="PF00155"/>
    </source>
</evidence>
<dbReference type="InterPro" id="IPR050859">
    <property type="entry name" value="Class-I_PLP-dep_aminotransf"/>
</dbReference>
<feature type="domain" description="Aminotransferase class I/classII large" evidence="5">
    <location>
        <begin position="83"/>
        <end position="429"/>
    </location>
</feature>
<dbReference type="EMBL" id="BGKA01000032">
    <property type="protein sequence ID" value="GBH15047.1"/>
    <property type="molecule type" value="Genomic_DNA"/>
</dbReference>
<evidence type="ECO:0000256" key="4">
    <source>
        <dbReference type="ARBA" id="ARBA00022898"/>
    </source>
</evidence>